<keyword evidence="2" id="KW-0539">Nucleus</keyword>
<dbReference type="Pfam" id="PF06200">
    <property type="entry name" value="tify"/>
    <property type="match status" value="1"/>
</dbReference>
<dbReference type="GO" id="GO:0005634">
    <property type="term" value="C:nucleus"/>
    <property type="evidence" value="ECO:0007669"/>
    <property type="project" value="UniProtKB-SubCell"/>
</dbReference>
<dbReference type="Proteomes" id="UP001279734">
    <property type="component" value="Unassembled WGS sequence"/>
</dbReference>
<dbReference type="InterPro" id="IPR040390">
    <property type="entry name" value="TIFY/JAZ"/>
</dbReference>
<dbReference type="AlphaFoldDB" id="A0AAD3TC31"/>
<dbReference type="GO" id="GO:0009611">
    <property type="term" value="P:response to wounding"/>
    <property type="evidence" value="ECO:0007669"/>
    <property type="project" value="UniProtKB-UniRule"/>
</dbReference>
<organism evidence="5 6">
    <name type="scientific">Nepenthes gracilis</name>
    <name type="common">Slender pitcher plant</name>
    <dbReference type="NCBI Taxonomy" id="150966"/>
    <lineage>
        <taxon>Eukaryota</taxon>
        <taxon>Viridiplantae</taxon>
        <taxon>Streptophyta</taxon>
        <taxon>Embryophyta</taxon>
        <taxon>Tracheophyta</taxon>
        <taxon>Spermatophyta</taxon>
        <taxon>Magnoliopsida</taxon>
        <taxon>eudicotyledons</taxon>
        <taxon>Gunneridae</taxon>
        <taxon>Pentapetalae</taxon>
        <taxon>Caryophyllales</taxon>
        <taxon>Nepenthaceae</taxon>
        <taxon>Nepenthes</taxon>
    </lineage>
</organism>
<dbReference type="InterPro" id="IPR018467">
    <property type="entry name" value="CCT_CS"/>
</dbReference>
<comment type="function">
    <text evidence="2">Repressor of jasmonate responses.</text>
</comment>
<evidence type="ECO:0000256" key="3">
    <source>
        <dbReference type="SAM" id="MobiDB-lite"/>
    </source>
</evidence>
<name>A0AAD3TC31_NEPGR</name>
<evidence type="ECO:0000313" key="6">
    <source>
        <dbReference type="Proteomes" id="UP001279734"/>
    </source>
</evidence>
<evidence type="ECO:0000313" key="5">
    <source>
        <dbReference type="EMBL" id="GMH27395.1"/>
    </source>
</evidence>
<evidence type="ECO:0000256" key="1">
    <source>
        <dbReference type="ARBA" id="ARBA00008614"/>
    </source>
</evidence>
<sequence>MPSCSSPNLEHKMSRAQVEHDFFSAEESSFRPHLERRRSFREIQHAISKISPEVLKSVIASGSATKSSENGGSAAPNNSVPASPNREQILLPSLPAPNQFFQPSCGKSPETAPMTIFYNGMVCVYDVPRDTAESIFKFAKEGSLKNGGVEVHDTAAPSRKGDLLGALNGDFPITRRKSVQRFFEKRKERLISASPYY</sequence>
<comment type="caution">
    <text evidence="5">The sequence shown here is derived from an EMBL/GenBank/DDBJ whole genome shotgun (WGS) entry which is preliminary data.</text>
</comment>
<dbReference type="PANTHER" id="PTHR33077:SF5">
    <property type="entry name" value="PROTEIN TIFY 9"/>
    <property type="match status" value="1"/>
</dbReference>
<protein>
    <recommendedName>
        <fullName evidence="2">Protein TIFY</fullName>
    </recommendedName>
    <alternativeName>
        <fullName evidence="2">Jasmonate ZIM domain-containing protein</fullName>
    </alternativeName>
</protein>
<comment type="subcellular location">
    <subcellularLocation>
        <location evidence="2">Nucleus</location>
    </subcellularLocation>
</comment>
<dbReference type="EMBL" id="BSYO01000033">
    <property type="protein sequence ID" value="GMH27395.1"/>
    <property type="molecule type" value="Genomic_DNA"/>
</dbReference>
<feature type="domain" description="Tify" evidence="4">
    <location>
        <begin position="107"/>
        <end position="141"/>
    </location>
</feature>
<reference evidence="5" key="1">
    <citation type="submission" date="2023-05" db="EMBL/GenBank/DDBJ databases">
        <title>Nepenthes gracilis genome sequencing.</title>
        <authorList>
            <person name="Fukushima K."/>
        </authorList>
    </citation>
    <scope>NUCLEOTIDE SEQUENCE</scope>
    <source>
        <strain evidence="5">SING2019-196</strain>
    </source>
</reference>
<dbReference type="Pfam" id="PF09425">
    <property type="entry name" value="Jas_motif"/>
    <property type="match status" value="1"/>
</dbReference>
<dbReference type="PROSITE" id="PS51320">
    <property type="entry name" value="TIFY"/>
    <property type="match status" value="1"/>
</dbReference>
<comment type="similarity">
    <text evidence="1 2">Belongs to the TIFY/JAZ family.</text>
</comment>
<dbReference type="GO" id="GO:2000022">
    <property type="term" value="P:regulation of jasmonic acid mediated signaling pathway"/>
    <property type="evidence" value="ECO:0007669"/>
    <property type="project" value="UniProtKB-UniRule"/>
</dbReference>
<accession>A0AAD3TC31</accession>
<evidence type="ECO:0000256" key="2">
    <source>
        <dbReference type="RuleBase" id="RU369065"/>
    </source>
</evidence>
<dbReference type="GO" id="GO:0031347">
    <property type="term" value="P:regulation of defense response"/>
    <property type="evidence" value="ECO:0007669"/>
    <property type="project" value="UniProtKB-UniRule"/>
</dbReference>
<comment type="domain">
    <text evidence="2">The jas domain is required for interaction with COI1.</text>
</comment>
<dbReference type="PANTHER" id="PTHR33077">
    <property type="entry name" value="PROTEIN TIFY 4A-RELATED-RELATED"/>
    <property type="match status" value="1"/>
</dbReference>
<keyword evidence="6" id="KW-1185">Reference proteome</keyword>
<keyword evidence="2" id="KW-1184">Jasmonic acid signaling pathway</keyword>
<gene>
    <name evidence="5" type="ORF">Nepgr_029238</name>
</gene>
<dbReference type="InterPro" id="IPR010399">
    <property type="entry name" value="Tify_dom"/>
</dbReference>
<evidence type="ECO:0000259" key="4">
    <source>
        <dbReference type="PROSITE" id="PS51320"/>
    </source>
</evidence>
<dbReference type="SMART" id="SM00979">
    <property type="entry name" value="TIFY"/>
    <property type="match status" value="1"/>
</dbReference>
<proteinExistence type="inferred from homology"/>
<feature type="region of interest" description="Disordered" evidence="3">
    <location>
        <begin position="61"/>
        <end position="85"/>
    </location>
</feature>